<dbReference type="OrthoDB" id="9032630at2"/>
<dbReference type="SUPFAM" id="SSF52540">
    <property type="entry name" value="P-loop containing nucleoside triphosphate hydrolases"/>
    <property type="match status" value="1"/>
</dbReference>
<gene>
    <name evidence="10" type="primary">ccmA</name>
    <name evidence="10" type="ORF">D1Y85_19760</name>
</gene>
<keyword evidence="11" id="KW-1185">Reference proteome</keyword>
<dbReference type="InterPro" id="IPR003593">
    <property type="entry name" value="AAA+_ATPase"/>
</dbReference>
<dbReference type="PROSITE" id="PS50893">
    <property type="entry name" value="ABC_TRANSPORTER_2"/>
    <property type="match status" value="1"/>
</dbReference>
<dbReference type="InterPro" id="IPR017871">
    <property type="entry name" value="ABC_transporter-like_CS"/>
</dbReference>
<dbReference type="EMBL" id="RQIS01000015">
    <property type="protein sequence ID" value="RQH03877.1"/>
    <property type="molecule type" value="Genomic_DNA"/>
</dbReference>
<dbReference type="PROSITE" id="PS00211">
    <property type="entry name" value="ABC_TRANSPORTER_1"/>
    <property type="match status" value="1"/>
</dbReference>
<dbReference type="RefSeq" id="WP_124152767.1">
    <property type="nucleotide sequence ID" value="NZ_RQIS01000015.1"/>
</dbReference>
<evidence type="ECO:0000313" key="11">
    <source>
        <dbReference type="Proteomes" id="UP000272778"/>
    </source>
</evidence>
<keyword evidence="10" id="KW-0378">Hydrolase</keyword>
<dbReference type="GO" id="GO:0017004">
    <property type="term" value="P:cytochrome complex assembly"/>
    <property type="evidence" value="ECO:0007669"/>
    <property type="project" value="UniProtKB-KW"/>
</dbReference>
<dbReference type="NCBIfam" id="TIGR01189">
    <property type="entry name" value="ccmA"/>
    <property type="match status" value="1"/>
</dbReference>
<dbReference type="Pfam" id="PF00005">
    <property type="entry name" value="ABC_tran"/>
    <property type="match status" value="1"/>
</dbReference>
<evidence type="ECO:0000256" key="8">
    <source>
        <dbReference type="ARBA" id="ARBA00022840"/>
    </source>
</evidence>
<dbReference type="SMART" id="SM00382">
    <property type="entry name" value="AAA"/>
    <property type="match status" value="1"/>
</dbReference>
<dbReference type="GO" id="GO:0005524">
    <property type="term" value="F:ATP binding"/>
    <property type="evidence" value="ECO:0007669"/>
    <property type="project" value="UniProtKB-KW"/>
</dbReference>
<dbReference type="EC" id="3.6.3.41" evidence="10"/>
<dbReference type="InterPro" id="IPR005895">
    <property type="entry name" value="ABC_transptr_haem_export_CcmA"/>
</dbReference>
<dbReference type="Proteomes" id="UP000272778">
    <property type="component" value="Unassembled WGS sequence"/>
</dbReference>
<evidence type="ECO:0000256" key="1">
    <source>
        <dbReference type="ARBA" id="ARBA00005417"/>
    </source>
</evidence>
<accession>A0A3N6N751</accession>
<keyword evidence="5" id="KW-0472">Membrane</keyword>
<keyword evidence="2" id="KW-0813">Transport</keyword>
<dbReference type="InterPro" id="IPR050763">
    <property type="entry name" value="ABC_transporter_ATP-binding"/>
</dbReference>
<dbReference type="InterPro" id="IPR027417">
    <property type="entry name" value="P-loop_NTPase"/>
</dbReference>
<keyword evidence="4" id="KW-1003">Cell membrane</keyword>
<dbReference type="PANTHER" id="PTHR42711">
    <property type="entry name" value="ABC TRANSPORTER ATP-BINDING PROTEIN"/>
    <property type="match status" value="1"/>
</dbReference>
<keyword evidence="7" id="KW-0201">Cytochrome c-type biogenesis</keyword>
<keyword evidence="8 10" id="KW-0067">ATP-binding</keyword>
<dbReference type="GO" id="GO:0022857">
    <property type="term" value="F:transmembrane transporter activity"/>
    <property type="evidence" value="ECO:0007669"/>
    <property type="project" value="InterPro"/>
</dbReference>
<protein>
    <submittedName>
        <fullName evidence="10">Heme ABC exporter ATP-binding protein CcmA</fullName>
        <ecNumber evidence="10">3.6.3.41</ecNumber>
    </submittedName>
</protein>
<comment type="similarity">
    <text evidence="1">Belongs to the ABC transporter superfamily.</text>
</comment>
<evidence type="ECO:0000256" key="3">
    <source>
        <dbReference type="ARBA" id="ARBA00022458"/>
    </source>
</evidence>
<name>A0A3N6N751_9BURK</name>
<dbReference type="InterPro" id="IPR003439">
    <property type="entry name" value="ABC_transporter-like_ATP-bd"/>
</dbReference>
<dbReference type="Gene3D" id="3.40.50.300">
    <property type="entry name" value="P-loop containing nucleotide triphosphate hydrolases"/>
    <property type="match status" value="1"/>
</dbReference>
<reference evidence="10 11" key="1">
    <citation type="submission" date="2018-11" db="EMBL/GenBank/DDBJ databases">
        <title>Paraburkholderia sp. DHOA04, isolated from soil.</title>
        <authorList>
            <person name="Gao Z.-H."/>
            <person name="Qiu L.-H."/>
            <person name="Fu J.-C."/>
        </authorList>
    </citation>
    <scope>NUCLEOTIDE SEQUENCE [LARGE SCALE GENOMIC DNA]</scope>
    <source>
        <strain evidence="10 11">DHOA04</strain>
    </source>
</reference>
<evidence type="ECO:0000256" key="7">
    <source>
        <dbReference type="ARBA" id="ARBA00022748"/>
    </source>
</evidence>
<evidence type="ECO:0000313" key="10">
    <source>
        <dbReference type="EMBL" id="RQH03877.1"/>
    </source>
</evidence>
<dbReference type="GO" id="GO:0016887">
    <property type="term" value="F:ATP hydrolysis activity"/>
    <property type="evidence" value="ECO:0007669"/>
    <property type="project" value="InterPro"/>
</dbReference>
<keyword evidence="6" id="KW-0547">Nucleotide-binding</keyword>
<dbReference type="AlphaFoldDB" id="A0A3N6N751"/>
<evidence type="ECO:0000256" key="6">
    <source>
        <dbReference type="ARBA" id="ARBA00022741"/>
    </source>
</evidence>
<evidence type="ECO:0000256" key="5">
    <source>
        <dbReference type="ARBA" id="ARBA00022519"/>
    </source>
</evidence>
<feature type="domain" description="ABC transporter" evidence="9">
    <location>
        <begin position="7"/>
        <end position="236"/>
    </location>
</feature>
<organism evidence="10 11">
    <name type="scientific">Paraburkholderia dinghuensis</name>
    <dbReference type="NCBI Taxonomy" id="2305225"/>
    <lineage>
        <taxon>Bacteria</taxon>
        <taxon>Pseudomonadati</taxon>
        <taxon>Pseudomonadota</taxon>
        <taxon>Betaproteobacteria</taxon>
        <taxon>Burkholderiales</taxon>
        <taxon>Burkholderiaceae</taxon>
        <taxon>Paraburkholderia</taxon>
    </lineage>
</organism>
<evidence type="ECO:0000256" key="2">
    <source>
        <dbReference type="ARBA" id="ARBA00022448"/>
    </source>
</evidence>
<evidence type="ECO:0000256" key="4">
    <source>
        <dbReference type="ARBA" id="ARBA00022475"/>
    </source>
</evidence>
<comment type="caution">
    <text evidence="10">The sequence shown here is derived from an EMBL/GenBank/DDBJ whole genome shotgun (WGS) entry which is preliminary data.</text>
</comment>
<sequence>MPDAPCIDLRNVSFSRGERAILNDVSVTIGSAGLVAIVGLNGAGKTTLLSLLATLAAPDSGSIFIDGIDAIAMPAQVRSKIGVVFQESALEPRLSAHDNLRFIAQCQGLRGRAARQRVDELLTALGLEALAATRVQRLSGGQRRRLELARALIARPRVLLLDEPTLGLDVAARHVFWSEIRTLVGDGHTVLCSTHHADEASDADRVIVMHQGSVLADGPWRALCANIPGTIRLGVPSSEDARRWLGEAGYVATVREDGVEIWVANPQAALPALLQRIPCSVSSAEIEAPRLIDIVEHWSRARHDEPRRAIRMTHATGRAYA</sequence>
<evidence type="ECO:0000259" key="9">
    <source>
        <dbReference type="PROSITE" id="PS50893"/>
    </source>
</evidence>
<keyword evidence="3" id="KW-0536">Nodulation</keyword>
<proteinExistence type="inferred from homology"/>
<dbReference type="PANTHER" id="PTHR42711:SF5">
    <property type="entry name" value="ABC TRANSPORTER ATP-BINDING PROTEIN NATA"/>
    <property type="match status" value="1"/>
</dbReference>
<keyword evidence="5" id="KW-0997">Cell inner membrane</keyword>
<dbReference type="CDD" id="cd03230">
    <property type="entry name" value="ABC_DR_subfamily_A"/>
    <property type="match status" value="1"/>
</dbReference>